<keyword evidence="2" id="KW-0472">Membrane</keyword>
<feature type="compositionally biased region" description="Polar residues" evidence="1">
    <location>
        <begin position="51"/>
        <end position="67"/>
    </location>
</feature>
<feature type="compositionally biased region" description="Gly residues" evidence="1">
    <location>
        <begin position="74"/>
        <end position="96"/>
    </location>
</feature>
<feature type="non-terminal residue" evidence="3">
    <location>
        <position position="1"/>
    </location>
</feature>
<protein>
    <recommendedName>
        <fullName evidence="4">Flp/Fap pilin component</fullName>
    </recommendedName>
</protein>
<feature type="region of interest" description="Disordered" evidence="1">
    <location>
        <begin position="51"/>
        <end position="121"/>
    </location>
</feature>
<evidence type="ECO:0000256" key="1">
    <source>
        <dbReference type="SAM" id="MobiDB-lite"/>
    </source>
</evidence>
<feature type="transmembrane region" description="Helical" evidence="2">
    <location>
        <begin position="20"/>
        <end position="44"/>
    </location>
</feature>
<organism evidence="3">
    <name type="scientific">marine sediment metagenome</name>
    <dbReference type="NCBI Taxonomy" id="412755"/>
    <lineage>
        <taxon>unclassified sequences</taxon>
        <taxon>metagenomes</taxon>
        <taxon>ecological metagenomes</taxon>
    </lineage>
</organism>
<dbReference type="EMBL" id="LAZR01015094">
    <property type="protein sequence ID" value="KKM14670.1"/>
    <property type="molecule type" value="Genomic_DNA"/>
</dbReference>
<reference evidence="3" key="1">
    <citation type="journal article" date="2015" name="Nature">
        <title>Complex archaea that bridge the gap between prokaryotes and eukaryotes.</title>
        <authorList>
            <person name="Spang A."/>
            <person name="Saw J.H."/>
            <person name="Jorgensen S.L."/>
            <person name="Zaremba-Niedzwiedzka K."/>
            <person name="Martijn J."/>
            <person name="Lind A.E."/>
            <person name="van Eijk R."/>
            <person name="Schleper C."/>
            <person name="Guy L."/>
            <person name="Ettema T.J."/>
        </authorList>
    </citation>
    <scope>NUCLEOTIDE SEQUENCE</scope>
</reference>
<evidence type="ECO:0000256" key="2">
    <source>
        <dbReference type="SAM" id="Phobius"/>
    </source>
</evidence>
<evidence type="ECO:0000313" key="3">
    <source>
        <dbReference type="EMBL" id="KKM14670.1"/>
    </source>
</evidence>
<accession>A0A0F9KH89</accession>
<comment type="caution">
    <text evidence="3">The sequence shown here is derived from an EMBL/GenBank/DDBJ whole genome shotgun (WGS) entry which is preliminary data.</text>
</comment>
<sequence>RKLKELARALVANEKGLETVEYAIIVGIIVAGTIGLMPLIGGWVNTKFTQLDTGLSSTNPPAALSSSADPGDARGNGRGNRGRGRGGANPGRGKGGANHKSPTPPGHGTLSGGRGPTGRGR</sequence>
<keyword evidence="2" id="KW-1133">Transmembrane helix</keyword>
<gene>
    <name evidence="3" type="ORF">LCGC14_1703820</name>
</gene>
<dbReference type="AlphaFoldDB" id="A0A0F9KH89"/>
<proteinExistence type="predicted"/>
<feature type="compositionally biased region" description="Gly residues" evidence="1">
    <location>
        <begin position="109"/>
        <end position="121"/>
    </location>
</feature>
<evidence type="ECO:0008006" key="4">
    <source>
        <dbReference type="Google" id="ProtNLM"/>
    </source>
</evidence>
<name>A0A0F9KH89_9ZZZZ</name>
<keyword evidence="2" id="KW-0812">Transmembrane</keyword>